<feature type="non-terminal residue" evidence="1">
    <location>
        <position position="121"/>
    </location>
</feature>
<dbReference type="AlphaFoldDB" id="A0A0F8ZJ73"/>
<protein>
    <submittedName>
        <fullName evidence="1">Uncharacterized protein</fullName>
    </submittedName>
</protein>
<reference evidence="1" key="1">
    <citation type="journal article" date="2015" name="Nature">
        <title>Complex archaea that bridge the gap between prokaryotes and eukaryotes.</title>
        <authorList>
            <person name="Spang A."/>
            <person name="Saw J.H."/>
            <person name="Jorgensen S.L."/>
            <person name="Zaremba-Niedzwiedzka K."/>
            <person name="Martijn J."/>
            <person name="Lind A.E."/>
            <person name="van Eijk R."/>
            <person name="Schleper C."/>
            <person name="Guy L."/>
            <person name="Ettema T.J."/>
        </authorList>
    </citation>
    <scope>NUCLEOTIDE SEQUENCE</scope>
</reference>
<evidence type="ECO:0000313" key="1">
    <source>
        <dbReference type="EMBL" id="KKK60006.1"/>
    </source>
</evidence>
<organism evidence="1">
    <name type="scientific">marine sediment metagenome</name>
    <dbReference type="NCBI Taxonomy" id="412755"/>
    <lineage>
        <taxon>unclassified sequences</taxon>
        <taxon>metagenomes</taxon>
        <taxon>ecological metagenomes</taxon>
    </lineage>
</organism>
<name>A0A0F8ZJ73_9ZZZZ</name>
<proteinExistence type="predicted"/>
<dbReference type="Pfam" id="PF06067">
    <property type="entry name" value="DUF932"/>
    <property type="match status" value="1"/>
</dbReference>
<gene>
    <name evidence="1" type="ORF">LCGC14_3028710</name>
</gene>
<accession>A0A0F8ZJ73</accession>
<dbReference type="EMBL" id="LAZR01063184">
    <property type="protein sequence ID" value="KKK60006.1"/>
    <property type="molecule type" value="Genomic_DNA"/>
</dbReference>
<sequence length="121" mass="13285">MIRTPWEEIGTDVSEADTLADAMTQANVMFNVSIKQGSFFTPAATEKSKPAYKVATGHFFIVRDDIEAVLGACKSKFQPLQNTSAFAFFNPLIEDGTCKMDTIGSFGLGQKIWMLAEVLHT</sequence>
<dbReference type="InterPro" id="IPR026325">
    <property type="entry name" value="DUF932"/>
</dbReference>
<comment type="caution">
    <text evidence="1">The sequence shown here is derived from an EMBL/GenBank/DDBJ whole genome shotgun (WGS) entry which is preliminary data.</text>
</comment>